<comment type="caution">
    <text evidence="11">The sequence shown here is derived from an EMBL/GenBank/DDBJ whole genome shotgun (WGS) entry which is preliminary data.</text>
</comment>
<dbReference type="NCBIfam" id="TIGR01488">
    <property type="entry name" value="HAD-SF-IB"/>
    <property type="match status" value="1"/>
</dbReference>
<keyword evidence="7" id="KW-0460">Magnesium</keyword>
<evidence type="ECO:0000256" key="1">
    <source>
        <dbReference type="ARBA" id="ARBA00001946"/>
    </source>
</evidence>
<reference evidence="11 12" key="1">
    <citation type="submission" date="2006-01" db="EMBL/GenBank/DDBJ databases">
        <authorList>
            <person name="Brettar I."/>
            <person name="Hofle M."/>
            <person name="Ferriera S."/>
            <person name="Johnson J."/>
            <person name="Kravitz S."/>
            <person name="Halpern A."/>
            <person name="Remington K."/>
            <person name="Beeson K."/>
            <person name="Tran B."/>
            <person name="Rogers Y.-H."/>
            <person name="Friedman R."/>
            <person name="Venter J.C."/>
        </authorList>
    </citation>
    <scope>NUCLEOTIDE SEQUENCE [LARGE SCALE GENOMIC DNA]</scope>
    <source>
        <strain evidence="11 12">OS145</strain>
    </source>
</reference>
<evidence type="ECO:0000256" key="5">
    <source>
        <dbReference type="ARBA" id="ARBA00022723"/>
    </source>
</evidence>
<keyword evidence="8" id="KW-0718">Serine biosynthesis</keyword>
<dbReference type="EMBL" id="AAMX01000001">
    <property type="protein sequence ID" value="EAQ33198.1"/>
    <property type="molecule type" value="Genomic_DNA"/>
</dbReference>
<dbReference type="PANTHER" id="PTHR43344">
    <property type="entry name" value="PHOSPHOSERINE PHOSPHATASE"/>
    <property type="match status" value="1"/>
</dbReference>
<evidence type="ECO:0000256" key="10">
    <source>
        <dbReference type="ARBA" id="ARBA00048523"/>
    </source>
</evidence>
<evidence type="ECO:0000256" key="7">
    <source>
        <dbReference type="ARBA" id="ARBA00022842"/>
    </source>
</evidence>
<keyword evidence="6" id="KW-0378">Hydrolase</keyword>
<evidence type="ECO:0000256" key="2">
    <source>
        <dbReference type="ARBA" id="ARBA00005135"/>
    </source>
</evidence>
<evidence type="ECO:0000256" key="3">
    <source>
        <dbReference type="ARBA" id="ARBA00012640"/>
    </source>
</evidence>
<dbReference type="PANTHER" id="PTHR43344:SF2">
    <property type="entry name" value="PHOSPHOSERINE PHOSPHATASE"/>
    <property type="match status" value="1"/>
</dbReference>
<dbReference type="Proteomes" id="UP000016543">
    <property type="component" value="Unassembled WGS sequence"/>
</dbReference>
<evidence type="ECO:0000256" key="4">
    <source>
        <dbReference type="ARBA" id="ARBA00022605"/>
    </source>
</evidence>
<protein>
    <recommendedName>
        <fullName evidence="3">phosphoserine phosphatase</fullName>
        <ecNumber evidence="3">3.1.3.3</ecNumber>
    </recommendedName>
</protein>
<dbReference type="SUPFAM" id="SSF56784">
    <property type="entry name" value="HAD-like"/>
    <property type="match status" value="1"/>
</dbReference>
<organism evidence="11 12">
    <name type="scientific">Idiomarina baltica OS145</name>
    <dbReference type="NCBI Taxonomy" id="314276"/>
    <lineage>
        <taxon>Bacteria</taxon>
        <taxon>Pseudomonadati</taxon>
        <taxon>Pseudomonadota</taxon>
        <taxon>Gammaproteobacteria</taxon>
        <taxon>Alteromonadales</taxon>
        <taxon>Idiomarinaceae</taxon>
        <taxon>Idiomarina</taxon>
    </lineage>
</organism>
<evidence type="ECO:0000256" key="9">
    <source>
        <dbReference type="ARBA" id="ARBA00048138"/>
    </source>
</evidence>
<gene>
    <name evidence="11" type="ORF">OS145_02480</name>
</gene>
<sequence>MKVPKIWFFDMEGTILKKNHELDNGKVAPSAWTVLAKDLGEECYLEEELTKDKWRARHYKGYLDWMKDTVLIHKKYGMTSQHLQNIVDRAEFHDGVEELFAWLHSHGVITALITGGFKSLADRVQKHLKIDHALSGCEYFFDSDGFIEFFNLLPSDHEGKLSFMKQVLFEHGLTPKEAAFVGDGENDRHLAECAGFSIAFNAQKELKKRSTVSIDQPIGHENLADIISLFK</sequence>
<keyword evidence="4" id="KW-0028">Amino-acid biosynthesis</keyword>
<dbReference type="InterPro" id="IPR023214">
    <property type="entry name" value="HAD_sf"/>
</dbReference>
<comment type="catalytic activity">
    <reaction evidence="9">
        <text>O-phospho-L-serine + H2O = L-serine + phosphate</text>
        <dbReference type="Rhea" id="RHEA:21208"/>
        <dbReference type="ChEBI" id="CHEBI:15377"/>
        <dbReference type="ChEBI" id="CHEBI:33384"/>
        <dbReference type="ChEBI" id="CHEBI:43474"/>
        <dbReference type="ChEBI" id="CHEBI:57524"/>
        <dbReference type="EC" id="3.1.3.3"/>
    </reaction>
</comment>
<dbReference type="RefSeq" id="WP_006953916.1">
    <property type="nucleotide sequence ID" value="NZ_AAMX01000001.1"/>
</dbReference>
<evidence type="ECO:0000256" key="6">
    <source>
        <dbReference type="ARBA" id="ARBA00022801"/>
    </source>
</evidence>
<comment type="cofactor">
    <cofactor evidence="1">
        <name>Mg(2+)</name>
        <dbReference type="ChEBI" id="CHEBI:18420"/>
    </cofactor>
</comment>
<comment type="catalytic activity">
    <reaction evidence="10">
        <text>O-phospho-D-serine + H2O = D-serine + phosphate</text>
        <dbReference type="Rhea" id="RHEA:24873"/>
        <dbReference type="ChEBI" id="CHEBI:15377"/>
        <dbReference type="ChEBI" id="CHEBI:35247"/>
        <dbReference type="ChEBI" id="CHEBI:43474"/>
        <dbReference type="ChEBI" id="CHEBI:58680"/>
        <dbReference type="EC" id="3.1.3.3"/>
    </reaction>
</comment>
<keyword evidence="12" id="KW-1185">Reference proteome</keyword>
<dbReference type="InterPro" id="IPR036412">
    <property type="entry name" value="HAD-like_sf"/>
</dbReference>
<evidence type="ECO:0000256" key="8">
    <source>
        <dbReference type="ARBA" id="ARBA00023299"/>
    </source>
</evidence>
<dbReference type="Pfam" id="PF00702">
    <property type="entry name" value="Hydrolase"/>
    <property type="match status" value="1"/>
</dbReference>
<accession>A0ABP2CTJ8</accession>
<evidence type="ECO:0000313" key="11">
    <source>
        <dbReference type="EMBL" id="EAQ33198.1"/>
    </source>
</evidence>
<dbReference type="EC" id="3.1.3.3" evidence="3"/>
<proteinExistence type="predicted"/>
<dbReference type="InterPro" id="IPR050582">
    <property type="entry name" value="HAD-like_SerB"/>
</dbReference>
<keyword evidence="5" id="KW-0479">Metal-binding</keyword>
<comment type="pathway">
    <text evidence="2">Amino-acid biosynthesis; L-serine biosynthesis; L-serine from 3-phospho-D-glycerate: step 3/3.</text>
</comment>
<dbReference type="Gene3D" id="3.40.50.1000">
    <property type="entry name" value="HAD superfamily/HAD-like"/>
    <property type="match status" value="1"/>
</dbReference>
<name>A0ABP2CTJ8_9GAMM</name>
<evidence type="ECO:0000313" key="12">
    <source>
        <dbReference type="Proteomes" id="UP000016543"/>
    </source>
</evidence>